<comment type="caution">
    <text evidence="11">The sequence shown here is derived from an EMBL/GenBank/DDBJ whole genome shotgun (WGS) entry which is preliminary data.</text>
</comment>
<keyword evidence="5 10" id="KW-0812">Transmembrane</keyword>
<evidence type="ECO:0000256" key="8">
    <source>
        <dbReference type="ARBA" id="ARBA00023008"/>
    </source>
</evidence>
<dbReference type="EMBL" id="VPFL01000020">
    <property type="protein sequence ID" value="TXF10863.1"/>
    <property type="molecule type" value="Genomic_DNA"/>
</dbReference>
<reference evidence="11 12" key="1">
    <citation type="submission" date="2019-08" db="EMBL/GenBank/DDBJ databases">
        <title>Pelomicrobium methylotrophicum gen. nov., sp. nov. a moderately thermophilic, facultatively anaerobic, lithoautotrophic and methylotrophic bacterium isolated from a terrestrial mud volcano.</title>
        <authorList>
            <person name="Slobodkina G.B."/>
            <person name="Merkel A.Y."/>
            <person name="Slobodkin A.I."/>
        </authorList>
    </citation>
    <scope>NUCLEOTIDE SEQUENCE [LARGE SCALE GENOMIC DNA]</scope>
    <source>
        <strain evidence="11 12">SM250</strain>
    </source>
</reference>
<evidence type="ECO:0000313" key="12">
    <source>
        <dbReference type="Proteomes" id="UP000321201"/>
    </source>
</evidence>
<dbReference type="InParanoid" id="A0A5C7EV14"/>
<keyword evidence="7 10" id="KW-1133">Transmembrane helix</keyword>
<dbReference type="Gene3D" id="2.60.370.10">
    <property type="entry name" value="Ctag/Cox11"/>
    <property type="match status" value="1"/>
</dbReference>
<keyword evidence="6" id="KW-0735">Signal-anchor</keyword>
<dbReference type="GO" id="GO:0005886">
    <property type="term" value="C:plasma membrane"/>
    <property type="evidence" value="ECO:0007669"/>
    <property type="project" value="UniProtKB-SubCell"/>
</dbReference>
<evidence type="ECO:0000256" key="6">
    <source>
        <dbReference type="ARBA" id="ARBA00022968"/>
    </source>
</evidence>
<dbReference type="PANTHER" id="PTHR21320:SF3">
    <property type="entry name" value="CYTOCHROME C OXIDASE ASSEMBLY PROTEIN COX11, MITOCHONDRIAL-RELATED"/>
    <property type="match status" value="1"/>
</dbReference>
<evidence type="ECO:0000256" key="5">
    <source>
        <dbReference type="ARBA" id="ARBA00022692"/>
    </source>
</evidence>
<evidence type="ECO:0000256" key="2">
    <source>
        <dbReference type="ARBA" id="ARBA00004382"/>
    </source>
</evidence>
<evidence type="ECO:0000256" key="7">
    <source>
        <dbReference type="ARBA" id="ARBA00022989"/>
    </source>
</evidence>
<organism evidence="11 12">
    <name type="scientific">Pelomicrobium methylotrophicum</name>
    <dbReference type="NCBI Taxonomy" id="2602750"/>
    <lineage>
        <taxon>Bacteria</taxon>
        <taxon>Pseudomonadati</taxon>
        <taxon>Pseudomonadota</taxon>
        <taxon>Hydrogenophilia</taxon>
        <taxon>Hydrogenophilia incertae sedis</taxon>
        <taxon>Pelomicrobium</taxon>
    </lineage>
</organism>
<dbReference type="PIRSF" id="PIRSF005413">
    <property type="entry name" value="COX11"/>
    <property type="match status" value="1"/>
</dbReference>
<name>A0A5C7EV14_9PROT</name>
<accession>A0A5C7EV14</accession>
<gene>
    <name evidence="11" type="ORF">FR698_13000</name>
</gene>
<dbReference type="InterPro" id="IPR007533">
    <property type="entry name" value="Cyt_c_oxidase_assmbl_CtaG"/>
</dbReference>
<evidence type="ECO:0000256" key="9">
    <source>
        <dbReference type="ARBA" id="ARBA00023136"/>
    </source>
</evidence>
<sequence length="186" mass="20461">MSVAEANRALVRKLVVIAIAMFGFGFALVPLYEKFCEVTGIRDVGRADKVVNTQVDSSRTVTVELDTNVRGEVPWRFASVERQVRVHPGELVQVTFELTNPTSMPVAAQAIPSYGPQLAAPHVKKLECFCFSQQRLQPGETRRLPTVFVIDPALPKDVNTVTLSFTLFTIEGSAGQVSSVQDQRRG</sequence>
<dbReference type="NCBIfam" id="NF003465">
    <property type="entry name" value="PRK05089.1"/>
    <property type="match status" value="1"/>
</dbReference>
<comment type="function">
    <text evidence="1">Exerts its effect at some terminal stage of cytochrome c oxidase synthesis, probably by being involved in the insertion of the copper B into subunit I.</text>
</comment>
<evidence type="ECO:0000256" key="10">
    <source>
        <dbReference type="SAM" id="Phobius"/>
    </source>
</evidence>
<evidence type="ECO:0000256" key="1">
    <source>
        <dbReference type="ARBA" id="ARBA00004007"/>
    </source>
</evidence>
<dbReference type="GO" id="GO:0005507">
    <property type="term" value="F:copper ion binding"/>
    <property type="evidence" value="ECO:0007669"/>
    <property type="project" value="InterPro"/>
</dbReference>
<dbReference type="OrthoDB" id="9804841at2"/>
<dbReference type="SUPFAM" id="SSF110111">
    <property type="entry name" value="Ctag/Cox11"/>
    <property type="match status" value="1"/>
</dbReference>
<dbReference type="Proteomes" id="UP000321201">
    <property type="component" value="Unassembled WGS sequence"/>
</dbReference>
<dbReference type="PANTHER" id="PTHR21320">
    <property type="entry name" value="CYTOCHROME C OXIDASE ASSEMBLY PROTEIN COX11-RELATED"/>
    <property type="match status" value="1"/>
</dbReference>
<keyword evidence="8" id="KW-0186">Copper</keyword>
<evidence type="ECO:0000313" key="11">
    <source>
        <dbReference type="EMBL" id="TXF10863.1"/>
    </source>
</evidence>
<feature type="transmembrane region" description="Helical" evidence="10">
    <location>
        <begin position="14"/>
        <end position="32"/>
    </location>
</feature>
<dbReference type="AlphaFoldDB" id="A0A5C7EV14"/>
<comment type="subcellular location">
    <subcellularLocation>
        <location evidence="2">Cell inner membrane</location>
        <topology evidence="2">Single-pass type II membrane protein</topology>
        <orientation evidence="2">Periplasmic side</orientation>
    </subcellularLocation>
</comment>
<dbReference type="RefSeq" id="WP_147800630.1">
    <property type="nucleotide sequence ID" value="NZ_VPFL01000020.1"/>
</dbReference>
<dbReference type="InterPro" id="IPR023471">
    <property type="entry name" value="CtaG/Cox11_dom_sf"/>
</dbReference>
<dbReference type="Pfam" id="PF04442">
    <property type="entry name" value="CtaG_Cox11"/>
    <property type="match status" value="1"/>
</dbReference>
<keyword evidence="12" id="KW-1185">Reference proteome</keyword>
<evidence type="ECO:0000256" key="3">
    <source>
        <dbReference type="ARBA" id="ARBA00009620"/>
    </source>
</evidence>
<comment type="similarity">
    <text evidence="3">Belongs to the COX11/CtaG family.</text>
</comment>
<keyword evidence="9 10" id="KW-0472">Membrane</keyword>
<evidence type="ECO:0000256" key="4">
    <source>
        <dbReference type="ARBA" id="ARBA00015384"/>
    </source>
</evidence>
<proteinExistence type="inferred from homology"/>
<protein>
    <recommendedName>
        <fullName evidence="4">Cytochrome c oxidase assembly protein CtaG</fullName>
    </recommendedName>
</protein>